<evidence type="ECO:0000313" key="3">
    <source>
        <dbReference type="Proteomes" id="UP001140562"/>
    </source>
</evidence>
<feature type="region of interest" description="Disordered" evidence="1">
    <location>
        <begin position="1"/>
        <end position="50"/>
    </location>
</feature>
<reference evidence="2" key="1">
    <citation type="submission" date="2022-10" db="EMBL/GenBank/DDBJ databases">
        <title>Tapping the CABI collections for fungal endophytes: first genome assemblies for Collariella, Neodidymelliopsis, Ascochyta clinopodiicola, Didymella pomorum, Didymosphaeria variabile, Neocosmospora piperis and Neocucurbitaria cava.</title>
        <authorList>
            <person name="Hill R."/>
        </authorList>
    </citation>
    <scope>NUCLEOTIDE SEQUENCE</scope>
    <source>
        <strain evidence="2">IMI 360193</strain>
    </source>
</reference>
<feature type="region of interest" description="Disordered" evidence="1">
    <location>
        <begin position="62"/>
        <end position="81"/>
    </location>
</feature>
<name>A0A9W8WPY9_9PLEO</name>
<feature type="compositionally biased region" description="Basic and acidic residues" evidence="1">
    <location>
        <begin position="19"/>
        <end position="50"/>
    </location>
</feature>
<feature type="compositionally biased region" description="Basic and acidic residues" evidence="1">
    <location>
        <begin position="71"/>
        <end position="81"/>
    </location>
</feature>
<accession>A0A9W8WPY9</accession>
<sequence>MASPAPGDARVQATPRSASESRDEYDMTDEDLQHLTEQRDKASGEERTRLEREVRAASAWRAFQRQKKERQRREAQKKLDDAVAPRPWVITDVFLRASGLADGSSFDGALYAATGRRAEGGQKIESEGWSVLPDRQGGGREWEEK</sequence>
<comment type="caution">
    <text evidence="2">The sequence shown here is derived from an EMBL/GenBank/DDBJ whole genome shotgun (WGS) entry which is preliminary data.</text>
</comment>
<evidence type="ECO:0000313" key="2">
    <source>
        <dbReference type="EMBL" id="KAJ4330411.1"/>
    </source>
</evidence>
<dbReference type="AlphaFoldDB" id="A0A9W8WPY9"/>
<dbReference type="OrthoDB" id="10519917at2759"/>
<keyword evidence="3" id="KW-1185">Reference proteome</keyword>
<dbReference type="Proteomes" id="UP001140562">
    <property type="component" value="Unassembled WGS sequence"/>
</dbReference>
<proteinExistence type="predicted"/>
<gene>
    <name evidence="2" type="ORF">N0V87_010015</name>
</gene>
<protein>
    <submittedName>
        <fullName evidence="2">Uncharacterized protein</fullName>
    </submittedName>
</protein>
<dbReference type="EMBL" id="JAPEUV010000200">
    <property type="protein sequence ID" value="KAJ4330411.1"/>
    <property type="molecule type" value="Genomic_DNA"/>
</dbReference>
<feature type="region of interest" description="Disordered" evidence="1">
    <location>
        <begin position="118"/>
        <end position="145"/>
    </location>
</feature>
<organism evidence="2 3">
    <name type="scientific">Didymella glomerata</name>
    <dbReference type="NCBI Taxonomy" id="749621"/>
    <lineage>
        <taxon>Eukaryota</taxon>
        <taxon>Fungi</taxon>
        <taxon>Dikarya</taxon>
        <taxon>Ascomycota</taxon>
        <taxon>Pezizomycotina</taxon>
        <taxon>Dothideomycetes</taxon>
        <taxon>Pleosporomycetidae</taxon>
        <taxon>Pleosporales</taxon>
        <taxon>Pleosporineae</taxon>
        <taxon>Didymellaceae</taxon>
        <taxon>Didymella</taxon>
    </lineage>
</organism>
<evidence type="ECO:0000256" key="1">
    <source>
        <dbReference type="SAM" id="MobiDB-lite"/>
    </source>
</evidence>